<sequence>MTHPRITVIGSINLDLVATADKLPVAGETVTGASFAQHAGGKGANMALAAQRLGASVKLIGRVGDDPNAEGALGLLRSGGVDLESVIVDEDAPTGVALIGVDTKGENQIIVASGANGELGADDVRGTSASDAVLCQLEVPVPAVMEASRIEAAVFAVNLAPALPVPAELLERADLLIVNEGEAAYYGDAIHRGEGLVALTLGGQGAVLYRAGKEIARTQAFAVPVIDTTGAGDTFCAALVLALAEGRGEGEALRFASAASALAVTKPGAQPSLPWRKEVDAFLKDQD</sequence>
<evidence type="ECO:0000256" key="10">
    <source>
        <dbReference type="ARBA" id="ARBA00022958"/>
    </source>
</evidence>
<evidence type="ECO:0000256" key="6">
    <source>
        <dbReference type="ARBA" id="ARBA00022741"/>
    </source>
</evidence>
<keyword evidence="15" id="KW-1185">Reference proteome</keyword>
<dbReference type="InterPro" id="IPR002139">
    <property type="entry name" value="Ribo/fructo_kinase"/>
</dbReference>
<dbReference type="EMBL" id="QWGA01000008">
    <property type="protein sequence ID" value="RIJ27763.1"/>
    <property type="molecule type" value="Genomic_DNA"/>
</dbReference>
<evidence type="ECO:0000256" key="11">
    <source>
        <dbReference type="ARBA" id="ARBA00023277"/>
    </source>
</evidence>
<comment type="pathway">
    <text evidence="12">Carbohydrate metabolism; D-ribose degradation; D-ribose 5-phosphate from beta-D-ribopyranose: step 2/2.</text>
</comment>
<dbReference type="GO" id="GO:0005524">
    <property type="term" value="F:ATP binding"/>
    <property type="evidence" value="ECO:0007669"/>
    <property type="project" value="UniProtKB-UniRule"/>
</dbReference>
<dbReference type="GO" id="GO:0046872">
    <property type="term" value="F:metal ion binding"/>
    <property type="evidence" value="ECO:0007669"/>
    <property type="project" value="UniProtKB-KW"/>
</dbReference>
<feature type="binding site" evidence="12">
    <location>
        <begin position="13"/>
        <end position="15"/>
    </location>
    <ligand>
        <name>substrate</name>
    </ligand>
</feature>
<comment type="caution">
    <text evidence="12">Lacks conserved residue(s) required for the propagation of feature annotation.</text>
</comment>
<dbReference type="PANTHER" id="PTHR10584">
    <property type="entry name" value="SUGAR KINASE"/>
    <property type="match status" value="1"/>
</dbReference>
<feature type="binding site" evidence="12">
    <location>
        <position position="179"/>
    </location>
    <ligand>
        <name>ATP</name>
        <dbReference type="ChEBI" id="CHEBI:30616"/>
    </ligand>
</feature>
<comment type="caution">
    <text evidence="14">The sequence shown here is derived from an EMBL/GenBank/DDBJ whole genome shotgun (WGS) entry which is preliminary data.</text>
</comment>
<comment type="activity regulation">
    <text evidence="12">Activated by a monovalent cation that binds near, but not in, the active site. The most likely occupant of the site in vivo is potassium. Ion binding induces a conformational change that may alter substrate affinity.</text>
</comment>
<evidence type="ECO:0000259" key="13">
    <source>
        <dbReference type="Pfam" id="PF00294"/>
    </source>
</evidence>
<dbReference type="InterPro" id="IPR011611">
    <property type="entry name" value="PfkB_dom"/>
</dbReference>
<protein>
    <recommendedName>
        <fullName evidence="3 12">Ribokinase</fullName>
        <shortName evidence="12">RK</shortName>
        <ecNumber evidence="2 12">2.7.1.15</ecNumber>
    </recommendedName>
</protein>
<evidence type="ECO:0000256" key="7">
    <source>
        <dbReference type="ARBA" id="ARBA00022777"/>
    </source>
</evidence>
<dbReference type="GO" id="GO:0005829">
    <property type="term" value="C:cytosol"/>
    <property type="evidence" value="ECO:0007669"/>
    <property type="project" value="TreeGrafter"/>
</dbReference>
<feature type="binding site" evidence="12">
    <location>
        <begin position="41"/>
        <end position="45"/>
    </location>
    <ligand>
        <name>substrate</name>
    </ligand>
</feature>
<keyword evidence="9 12" id="KW-0460">Magnesium</keyword>
<comment type="cofactor">
    <cofactor evidence="12">
        <name>Mg(2+)</name>
        <dbReference type="ChEBI" id="CHEBI:18420"/>
    </cofactor>
    <text evidence="12">Requires a divalent cation, most likely magnesium in vivo, as an electrophilic catalyst to aid phosphoryl group transfer. It is the chelate of the metal and the nucleotide that is the actual substrate.</text>
</comment>
<name>A0A399RAG2_9PROT</name>
<dbReference type="SUPFAM" id="SSF53613">
    <property type="entry name" value="Ribokinase-like"/>
    <property type="match status" value="1"/>
</dbReference>
<feature type="binding site" evidence="12">
    <location>
        <begin position="232"/>
        <end position="233"/>
    </location>
    <ligand>
        <name>ATP</name>
        <dbReference type="ChEBI" id="CHEBI:30616"/>
    </ligand>
</feature>
<feature type="binding site" evidence="12">
    <location>
        <begin position="200"/>
        <end position="205"/>
    </location>
    <ligand>
        <name>ATP</name>
        <dbReference type="ChEBI" id="CHEBI:30616"/>
    </ligand>
</feature>
<keyword evidence="7 12" id="KW-0418">Kinase</keyword>
<keyword evidence="11 12" id="KW-0119">Carbohydrate metabolism</keyword>
<gene>
    <name evidence="12" type="primary">rbsK</name>
    <name evidence="14" type="ORF">D1222_15450</name>
</gene>
<dbReference type="PRINTS" id="PR00990">
    <property type="entry name" value="RIBOKINASE"/>
</dbReference>
<dbReference type="InterPro" id="IPR002173">
    <property type="entry name" value="Carboh/pur_kinase_PfkB_CS"/>
</dbReference>
<evidence type="ECO:0000256" key="4">
    <source>
        <dbReference type="ARBA" id="ARBA00022679"/>
    </source>
</evidence>
<dbReference type="GO" id="GO:0004747">
    <property type="term" value="F:ribokinase activity"/>
    <property type="evidence" value="ECO:0007669"/>
    <property type="project" value="UniProtKB-UniRule"/>
</dbReference>
<dbReference type="EC" id="2.7.1.15" evidence="2 12"/>
<dbReference type="PROSITE" id="PS00584">
    <property type="entry name" value="PFKB_KINASES_2"/>
    <property type="match status" value="1"/>
</dbReference>
<keyword evidence="6 12" id="KW-0547">Nucleotide-binding</keyword>
<feature type="binding site" evidence="12">
    <location>
        <position position="233"/>
    </location>
    <ligand>
        <name>substrate</name>
    </ligand>
</feature>
<feature type="domain" description="Carbohydrate kinase PfkB" evidence="13">
    <location>
        <begin position="5"/>
        <end position="275"/>
    </location>
</feature>
<keyword evidence="10 12" id="KW-0630">Potassium</keyword>
<dbReference type="Gene3D" id="3.40.1190.20">
    <property type="match status" value="1"/>
</dbReference>
<keyword evidence="12" id="KW-0963">Cytoplasm</keyword>
<keyword evidence="5 12" id="KW-0479">Metal-binding</keyword>
<feature type="binding site" evidence="12">
    <location>
        <position position="266"/>
    </location>
    <ligand>
        <name>K(+)</name>
        <dbReference type="ChEBI" id="CHEBI:29103"/>
    </ligand>
</feature>
<evidence type="ECO:0000313" key="15">
    <source>
        <dbReference type="Proteomes" id="UP000265845"/>
    </source>
</evidence>
<dbReference type="HAMAP" id="MF_01987">
    <property type="entry name" value="Ribokinase"/>
    <property type="match status" value="1"/>
</dbReference>
<organism evidence="14 15">
    <name type="scientific">Henriciella algicola</name>
    <dbReference type="NCBI Taxonomy" id="1608422"/>
    <lineage>
        <taxon>Bacteria</taxon>
        <taxon>Pseudomonadati</taxon>
        <taxon>Pseudomonadota</taxon>
        <taxon>Alphaproteobacteria</taxon>
        <taxon>Hyphomonadales</taxon>
        <taxon>Hyphomonadaceae</taxon>
        <taxon>Henriciella</taxon>
    </lineage>
</organism>
<accession>A0A399RAG2</accession>
<evidence type="ECO:0000256" key="12">
    <source>
        <dbReference type="HAMAP-Rule" id="MF_01987"/>
    </source>
</evidence>
<feature type="binding site" evidence="12">
    <location>
        <position position="263"/>
    </location>
    <ligand>
        <name>K(+)</name>
        <dbReference type="ChEBI" id="CHEBI:29103"/>
    </ligand>
</feature>
<comment type="similarity">
    <text evidence="1">Belongs to the carbohydrate kinase pfkB family.</text>
</comment>
<comment type="subunit">
    <text evidence="12">Homodimer.</text>
</comment>
<feature type="binding site" evidence="12">
    <location>
        <position position="268"/>
    </location>
    <ligand>
        <name>K(+)</name>
        <dbReference type="ChEBI" id="CHEBI:29103"/>
    </ligand>
</feature>
<dbReference type="RefSeq" id="WP_119455138.1">
    <property type="nucleotide sequence ID" value="NZ_QWGA01000008.1"/>
</dbReference>
<feature type="binding site" evidence="12">
    <location>
        <position position="272"/>
    </location>
    <ligand>
        <name>K(+)</name>
        <dbReference type="ChEBI" id="CHEBI:29103"/>
    </ligand>
</feature>
<dbReference type="Pfam" id="PF00294">
    <property type="entry name" value="PfkB"/>
    <property type="match status" value="1"/>
</dbReference>
<dbReference type="InterPro" id="IPR029056">
    <property type="entry name" value="Ribokinase-like"/>
</dbReference>
<evidence type="ECO:0000256" key="3">
    <source>
        <dbReference type="ARBA" id="ARBA00016943"/>
    </source>
</evidence>
<comment type="similarity">
    <text evidence="12">Belongs to the carbohydrate kinase PfkB family. Ribokinase subfamily.</text>
</comment>
<keyword evidence="4 12" id="KW-0808">Transferase</keyword>
<feature type="binding site" evidence="12">
    <location>
        <position position="227"/>
    </location>
    <ligand>
        <name>K(+)</name>
        <dbReference type="ChEBI" id="CHEBI:29103"/>
    </ligand>
</feature>
<dbReference type="UniPathway" id="UPA00916">
    <property type="reaction ID" value="UER00889"/>
</dbReference>
<dbReference type="AlphaFoldDB" id="A0A399RAG2"/>
<dbReference type="GO" id="GO:0019303">
    <property type="term" value="P:D-ribose catabolic process"/>
    <property type="evidence" value="ECO:0007669"/>
    <property type="project" value="UniProtKB-UniRule"/>
</dbReference>
<feature type="binding site" evidence="12">
    <location>
        <position position="138"/>
    </location>
    <ligand>
        <name>substrate</name>
    </ligand>
</feature>
<dbReference type="PANTHER" id="PTHR10584:SF166">
    <property type="entry name" value="RIBOKINASE"/>
    <property type="match status" value="1"/>
</dbReference>
<feature type="binding site" evidence="12">
    <location>
        <position position="229"/>
    </location>
    <ligand>
        <name>K(+)</name>
        <dbReference type="ChEBI" id="CHEBI:29103"/>
    </ligand>
</feature>
<keyword evidence="8 12" id="KW-0067">ATP-binding</keyword>
<evidence type="ECO:0000313" key="14">
    <source>
        <dbReference type="EMBL" id="RIJ27763.1"/>
    </source>
</evidence>
<comment type="function">
    <text evidence="12">Catalyzes the phosphorylation of ribose at O-5 in a reaction requiring ATP and magnesium. The resulting D-ribose-5-phosphate can then be used either for sythesis of nucleotides, histidine, and tryptophan, or as a component of the pentose phosphate pathway.</text>
</comment>
<feature type="active site" description="Proton acceptor" evidence="12">
    <location>
        <position position="233"/>
    </location>
</feature>
<comment type="catalytic activity">
    <reaction evidence="12">
        <text>D-ribose + ATP = D-ribose 5-phosphate + ADP + H(+)</text>
        <dbReference type="Rhea" id="RHEA:13697"/>
        <dbReference type="ChEBI" id="CHEBI:15378"/>
        <dbReference type="ChEBI" id="CHEBI:30616"/>
        <dbReference type="ChEBI" id="CHEBI:47013"/>
        <dbReference type="ChEBI" id="CHEBI:78346"/>
        <dbReference type="ChEBI" id="CHEBI:456216"/>
        <dbReference type="EC" id="2.7.1.15"/>
    </reaction>
</comment>
<dbReference type="OrthoDB" id="9775849at2"/>
<evidence type="ECO:0000256" key="9">
    <source>
        <dbReference type="ARBA" id="ARBA00022842"/>
    </source>
</evidence>
<evidence type="ECO:0000256" key="2">
    <source>
        <dbReference type="ARBA" id="ARBA00012035"/>
    </source>
</evidence>
<evidence type="ECO:0000256" key="5">
    <source>
        <dbReference type="ARBA" id="ARBA00022723"/>
    </source>
</evidence>
<dbReference type="Proteomes" id="UP000265845">
    <property type="component" value="Unassembled WGS sequence"/>
</dbReference>
<evidence type="ECO:0000256" key="8">
    <source>
        <dbReference type="ARBA" id="ARBA00022840"/>
    </source>
</evidence>
<comment type="subcellular location">
    <subcellularLocation>
        <location evidence="12">Cytoplasm</location>
    </subcellularLocation>
</comment>
<evidence type="ECO:0000256" key="1">
    <source>
        <dbReference type="ARBA" id="ARBA00005380"/>
    </source>
</evidence>
<dbReference type="CDD" id="cd01174">
    <property type="entry name" value="ribokinase"/>
    <property type="match status" value="1"/>
</dbReference>
<reference evidence="14 15" key="1">
    <citation type="submission" date="2018-08" db="EMBL/GenBank/DDBJ databases">
        <title>Henriciella mobilis sp. nov., isolated from seawater.</title>
        <authorList>
            <person name="Cheng H."/>
            <person name="Wu Y.-H."/>
            <person name="Xu X.-W."/>
            <person name="Guo L.-L."/>
        </authorList>
    </citation>
    <scope>NUCLEOTIDE SEQUENCE [LARGE SCALE GENOMIC DNA]</scope>
    <source>
        <strain evidence="14 15">CCUG67844</strain>
    </source>
</reference>
<proteinExistence type="inferred from homology"/>
<dbReference type="InterPro" id="IPR011877">
    <property type="entry name" value="Ribokinase"/>
</dbReference>